<dbReference type="AlphaFoldDB" id="A0A2M7SEM9"/>
<evidence type="ECO:0000313" key="2">
    <source>
        <dbReference type="EMBL" id="PIZ17966.1"/>
    </source>
</evidence>
<dbReference type="Gene3D" id="3.40.91.80">
    <property type="match status" value="1"/>
</dbReference>
<organism evidence="2 3">
    <name type="scientific">Candidatus Desantisbacteria bacterium CG_4_10_14_0_8_um_filter_48_22</name>
    <dbReference type="NCBI Taxonomy" id="1974543"/>
    <lineage>
        <taxon>Bacteria</taxon>
        <taxon>Candidatus Desantisiibacteriota</taxon>
    </lineage>
</organism>
<proteinExistence type="predicted"/>
<accession>A0A2M7SEM9</accession>
<dbReference type="EMBL" id="PFMR01000058">
    <property type="protein sequence ID" value="PIZ17966.1"/>
    <property type="molecule type" value="Genomic_DNA"/>
</dbReference>
<reference evidence="3" key="1">
    <citation type="submission" date="2017-09" db="EMBL/GenBank/DDBJ databases">
        <title>Depth-based differentiation of microbial function through sediment-hosted aquifers and enrichment of novel symbionts in the deep terrestrial subsurface.</title>
        <authorList>
            <person name="Probst A.J."/>
            <person name="Ladd B."/>
            <person name="Jarett J.K."/>
            <person name="Geller-Mcgrath D.E."/>
            <person name="Sieber C.M.K."/>
            <person name="Emerson J.B."/>
            <person name="Anantharaman K."/>
            <person name="Thomas B.C."/>
            <person name="Malmstrom R."/>
            <person name="Stieglmeier M."/>
            <person name="Klingl A."/>
            <person name="Woyke T."/>
            <person name="Ryan C.M."/>
            <person name="Banfield J.F."/>
        </authorList>
    </citation>
    <scope>NUCLEOTIDE SEQUENCE [LARGE SCALE GENOMIC DNA]</scope>
</reference>
<feature type="domain" description="Restriction endonuclease type II EcoRII C-terminal" evidence="1">
    <location>
        <begin position="81"/>
        <end position="230"/>
    </location>
</feature>
<dbReference type="GO" id="GO:0003677">
    <property type="term" value="F:DNA binding"/>
    <property type="evidence" value="ECO:0007669"/>
    <property type="project" value="InterPro"/>
</dbReference>
<gene>
    <name evidence="2" type="ORF">COY52_01905</name>
</gene>
<dbReference type="SUPFAM" id="SSF52980">
    <property type="entry name" value="Restriction endonuclease-like"/>
    <property type="match status" value="1"/>
</dbReference>
<dbReference type="InterPro" id="IPR038365">
    <property type="entry name" value="EcoRII_C_sf"/>
</dbReference>
<dbReference type="Proteomes" id="UP000229307">
    <property type="component" value="Unassembled WGS sequence"/>
</dbReference>
<name>A0A2M7SEM9_9BACT</name>
<dbReference type="GO" id="GO:0009307">
    <property type="term" value="P:DNA restriction-modification system"/>
    <property type="evidence" value="ECO:0007669"/>
    <property type="project" value="InterPro"/>
</dbReference>
<comment type="caution">
    <text evidence="2">The sequence shown here is derived from an EMBL/GenBank/DDBJ whole genome shotgun (WGS) entry which is preliminary data.</text>
</comment>
<protein>
    <recommendedName>
        <fullName evidence="1">Restriction endonuclease type II EcoRII C-terminal domain-containing protein</fullName>
    </recommendedName>
</protein>
<dbReference type="Pfam" id="PF09019">
    <property type="entry name" value="EcoRII-C"/>
    <property type="match status" value="1"/>
</dbReference>
<dbReference type="InterPro" id="IPR015109">
    <property type="entry name" value="Restrct_endonuc_II_EcoRII_C"/>
</dbReference>
<dbReference type="InterPro" id="IPR011335">
    <property type="entry name" value="Restrct_endonuc-II-like"/>
</dbReference>
<evidence type="ECO:0000259" key="1">
    <source>
        <dbReference type="Pfam" id="PF09019"/>
    </source>
</evidence>
<dbReference type="GO" id="GO:0009036">
    <property type="term" value="F:type II site-specific deoxyribonuclease activity"/>
    <property type="evidence" value="ECO:0007669"/>
    <property type="project" value="InterPro"/>
</dbReference>
<sequence>MKFNDFQMKLRVDLMPTGDELAKMAQSRYKITKSKIEKQFGSYLHKLMNLEFQLYKEKEVDCSSKIIEKAVKKKLLIDTGKFANSFARNYDNIWKFFLSISQSRKSRAGGSFENHVRYLFELLGYPFDTQTILDGKVDYLIPSESAFRRNRSACVVISIKRTLRERWRQVVGELASINAGRIYLLTADEDISQNKVDEMKGHNVNLVIWDEYKKKSFKDSYNVLGFNQFISEDLPSSRKLWERLT</sequence>
<evidence type="ECO:0000313" key="3">
    <source>
        <dbReference type="Proteomes" id="UP000229307"/>
    </source>
</evidence>